<gene>
    <name evidence="1" type="ORF">RFI_04176</name>
</gene>
<accession>X6P5Q3</accession>
<name>X6P5Q3_RETFI</name>
<protein>
    <submittedName>
        <fullName evidence="1">Uncharacterized protein</fullName>
    </submittedName>
</protein>
<keyword evidence="2" id="KW-1185">Reference proteome</keyword>
<comment type="caution">
    <text evidence="1">The sequence shown here is derived from an EMBL/GenBank/DDBJ whole genome shotgun (WGS) entry which is preliminary data.</text>
</comment>
<proteinExistence type="predicted"/>
<organism evidence="1 2">
    <name type="scientific">Reticulomyxa filosa</name>
    <dbReference type="NCBI Taxonomy" id="46433"/>
    <lineage>
        <taxon>Eukaryota</taxon>
        <taxon>Sar</taxon>
        <taxon>Rhizaria</taxon>
        <taxon>Retaria</taxon>
        <taxon>Foraminifera</taxon>
        <taxon>Monothalamids</taxon>
        <taxon>Reticulomyxidae</taxon>
        <taxon>Reticulomyxa</taxon>
    </lineage>
</organism>
<dbReference type="AlphaFoldDB" id="X6P5Q3"/>
<dbReference type="Proteomes" id="UP000023152">
    <property type="component" value="Unassembled WGS sequence"/>
</dbReference>
<dbReference type="EMBL" id="ASPP01003817">
    <property type="protein sequence ID" value="ETO32932.1"/>
    <property type="molecule type" value="Genomic_DNA"/>
</dbReference>
<evidence type="ECO:0000313" key="2">
    <source>
        <dbReference type="Proteomes" id="UP000023152"/>
    </source>
</evidence>
<reference evidence="1 2" key="1">
    <citation type="journal article" date="2013" name="Curr. Biol.">
        <title>The Genome of the Foraminiferan Reticulomyxa filosa.</title>
        <authorList>
            <person name="Glockner G."/>
            <person name="Hulsmann N."/>
            <person name="Schleicher M."/>
            <person name="Noegel A.A."/>
            <person name="Eichinger L."/>
            <person name="Gallinger C."/>
            <person name="Pawlowski J."/>
            <person name="Sierra R."/>
            <person name="Euteneuer U."/>
            <person name="Pillet L."/>
            <person name="Moustafa A."/>
            <person name="Platzer M."/>
            <person name="Groth M."/>
            <person name="Szafranski K."/>
            <person name="Schliwa M."/>
        </authorList>
    </citation>
    <scope>NUCLEOTIDE SEQUENCE [LARGE SCALE GENOMIC DNA]</scope>
</reference>
<evidence type="ECO:0000313" key="1">
    <source>
        <dbReference type="EMBL" id="ETO32932.1"/>
    </source>
</evidence>
<sequence length="146" mass="17391">MLPQLESLRANKAEFCTFLFFFKKKKRKKGESERKKKYRYQFKSIDGQETKHISRYSFTSNIITRIFDNFYVSHTIYRIDREVGKDGEFRNVRGTDAAFDILSDVRIATRNDKQCDGHMFEYGENDSDDDDAIVKINDKQCDRRDK</sequence>